<sequence length="447" mass="45580">MFFEQGLSGLNAAAQSLSVVGKNIANANTVGYKSASINFSDVMSNSLGANSSGLSLQTGAGPTNSHIQQSFSQGTISASTNPLDVAINGNGFFRMVDGTTSDISYTRAGQFQLDATGGIVNAIGQKLSGYMATNGVINTGALTPLNLSEFQTMAQSITSEVRADLNLHAGTTGIDATTSTTVSGVTSFASTFDPTDSTKYNFSAPTTVYDSLGVSHNLQLYFTKNSTTNTGADSTWNVYSTPATTTSGSDFSTLGQVNFDADGVVTSANTIGVDSAKGIASSAGVAFGINTFTGVPIDGSGDLATIDLSALTQQGAQSYTNNMTQNGYPAGIMSKFHIGNDGQIIGTYTNGESQTLGQVALATFASTAGLQALGNNSWLQTSYSGIATTGAPGAGGLGALQSSALEMSNVDQTADMVALLAAQRAFQANAQTIKAEDQIAQTLVNMA</sequence>
<evidence type="ECO:0000256" key="5">
    <source>
        <dbReference type="RuleBase" id="RU362116"/>
    </source>
</evidence>
<dbReference type="NCBIfam" id="TIGR03506">
    <property type="entry name" value="FlgEFG_subfam"/>
    <property type="match status" value="1"/>
</dbReference>
<evidence type="ECO:0000259" key="8">
    <source>
        <dbReference type="Pfam" id="PF07559"/>
    </source>
</evidence>
<dbReference type="Proteomes" id="UP000198104">
    <property type="component" value="Unassembled WGS sequence"/>
</dbReference>
<protein>
    <recommendedName>
        <fullName evidence="3 5">Flagellar hook protein FlgE</fullName>
    </recommendedName>
</protein>
<evidence type="ECO:0000259" key="7">
    <source>
        <dbReference type="Pfam" id="PF06429"/>
    </source>
</evidence>
<evidence type="ECO:0000256" key="2">
    <source>
        <dbReference type="ARBA" id="ARBA00009677"/>
    </source>
</evidence>
<dbReference type="Pfam" id="PF06429">
    <property type="entry name" value="Flg_bbr_C"/>
    <property type="match status" value="1"/>
</dbReference>
<keyword evidence="11" id="KW-1185">Reference proteome</keyword>
<dbReference type="Gene3D" id="2.60.98.20">
    <property type="entry name" value="Flagellar hook protein FlgE"/>
    <property type="match status" value="1"/>
</dbReference>
<dbReference type="GO" id="GO:0009425">
    <property type="term" value="C:bacterial-type flagellum basal body"/>
    <property type="evidence" value="ECO:0007669"/>
    <property type="project" value="UniProtKB-SubCell"/>
</dbReference>
<dbReference type="OrthoDB" id="9804559at2"/>
<dbReference type="EMBL" id="NGUO01000008">
    <property type="protein sequence ID" value="OWS71863.1"/>
    <property type="molecule type" value="Genomic_DNA"/>
</dbReference>
<feature type="domain" description="Flagellar hook protein FlgE D2" evidence="8">
    <location>
        <begin position="189"/>
        <end position="328"/>
    </location>
</feature>
<feature type="domain" description="Flagellar basal-body/hook protein C-terminal" evidence="7">
    <location>
        <begin position="401"/>
        <end position="446"/>
    </location>
</feature>
<dbReference type="InterPro" id="IPR037058">
    <property type="entry name" value="Falgellar_hook_FlgE_sf"/>
</dbReference>
<evidence type="ECO:0000256" key="4">
    <source>
        <dbReference type="ARBA" id="ARBA00023143"/>
    </source>
</evidence>
<dbReference type="GO" id="GO:0005829">
    <property type="term" value="C:cytosol"/>
    <property type="evidence" value="ECO:0007669"/>
    <property type="project" value="TreeGrafter"/>
</dbReference>
<dbReference type="SUPFAM" id="SSF117143">
    <property type="entry name" value="Flagellar hook protein flgE"/>
    <property type="match status" value="1"/>
</dbReference>
<evidence type="ECO:0000313" key="11">
    <source>
        <dbReference type="Proteomes" id="UP000198104"/>
    </source>
</evidence>
<dbReference type="PANTHER" id="PTHR30435:SF1">
    <property type="entry name" value="FLAGELLAR HOOK PROTEIN FLGE"/>
    <property type="match status" value="1"/>
</dbReference>
<dbReference type="Pfam" id="PF22692">
    <property type="entry name" value="LlgE_F_G_D1"/>
    <property type="match status" value="1"/>
</dbReference>
<dbReference type="InterPro" id="IPR001444">
    <property type="entry name" value="Flag_bb_rod_N"/>
</dbReference>
<dbReference type="PANTHER" id="PTHR30435">
    <property type="entry name" value="FLAGELLAR PROTEIN"/>
    <property type="match status" value="1"/>
</dbReference>
<accession>A0A254PZ84</accession>
<evidence type="ECO:0000256" key="3">
    <source>
        <dbReference type="ARBA" id="ARBA00019015"/>
    </source>
</evidence>
<feature type="domain" description="Flagellar basal body rod protein N-terminal" evidence="6">
    <location>
        <begin position="6"/>
        <end position="33"/>
    </location>
</feature>
<dbReference type="GO" id="GO:0071978">
    <property type="term" value="P:bacterial-type flagellum-dependent swarming motility"/>
    <property type="evidence" value="ECO:0007669"/>
    <property type="project" value="TreeGrafter"/>
</dbReference>
<comment type="similarity">
    <text evidence="2 5">Belongs to the flagella basal body rod proteins family.</text>
</comment>
<dbReference type="InterPro" id="IPR010930">
    <property type="entry name" value="Flg_bb/hook_C_dom"/>
</dbReference>
<evidence type="ECO:0000259" key="9">
    <source>
        <dbReference type="Pfam" id="PF22692"/>
    </source>
</evidence>
<dbReference type="InterPro" id="IPR053967">
    <property type="entry name" value="LlgE_F_G-like_D1"/>
</dbReference>
<evidence type="ECO:0000259" key="6">
    <source>
        <dbReference type="Pfam" id="PF00460"/>
    </source>
</evidence>
<dbReference type="AlphaFoldDB" id="A0A254PZ84"/>
<keyword evidence="4 5" id="KW-0975">Bacterial flagellum</keyword>
<dbReference type="InterPro" id="IPR011491">
    <property type="entry name" value="FlgE_D2"/>
</dbReference>
<name>A0A254PZ84_9BURK</name>
<comment type="function">
    <text evidence="5">A flexible structure which links the flagellar filament to the drive apparatus in the basal body.</text>
</comment>
<dbReference type="Pfam" id="PF07559">
    <property type="entry name" value="FlgE_D2"/>
    <property type="match status" value="1"/>
</dbReference>
<dbReference type="Pfam" id="PF00460">
    <property type="entry name" value="Flg_bb_rod"/>
    <property type="match status" value="1"/>
</dbReference>
<reference evidence="10 11" key="1">
    <citation type="submission" date="2017-05" db="EMBL/GenBank/DDBJ databases">
        <title>Polynucleobacter sp. MWH-K35W1 isolated from the permanently anoxic monimolimnion of a meromictic lake.</title>
        <authorList>
            <person name="Hahn M.W."/>
        </authorList>
    </citation>
    <scope>NUCLEOTIDE SEQUENCE [LARGE SCALE GENOMIC DNA]</scope>
    <source>
        <strain evidence="10 11">MWH-K35W1</strain>
    </source>
</reference>
<organism evidence="10 11">
    <name type="scientific">Polynucleobacter aenigmaticus</name>
    <dbReference type="NCBI Taxonomy" id="1743164"/>
    <lineage>
        <taxon>Bacteria</taxon>
        <taxon>Pseudomonadati</taxon>
        <taxon>Pseudomonadota</taxon>
        <taxon>Betaproteobacteria</taxon>
        <taxon>Burkholderiales</taxon>
        <taxon>Burkholderiaceae</taxon>
        <taxon>Polynucleobacter</taxon>
    </lineage>
</organism>
<dbReference type="InterPro" id="IPR037925">
    <property type="entry name" value="FlgE/F/G-like"/>
</dbReference>
<comment type="subcellular location">
    <subcellularLocation>
        <location evidence="1 5">Bacterial flagellum basal body</location>
    </subcellularLocation>
</comment>
<gene>
    <name evidence="10" type="ORF">CBI30_05270</name>
</gene>
<dbReference type="InterPro" id="IPR020013">
    <property type="entry name" value="Flagellar_FlgE/F/G"/>
</dbReference>
<proteinExistence type="inferred from homology"/>
<dbReference type="GO" id="GO:0009424">
    <property type="term" value="C:bacterial-type flagellum hook"/>
    <property type="evidence" value="ECO:0007669"/>
    <property type="project" value="TreeGrafter"/>
</dbReference>
<evidence type="ECO:0000313" key="10">
    <source>
        <dbReference type="EMBL" id="OWS71863.1"/>
    </source>
</evidence>
<comment type="caution">
    <text evidence="10">The sequence shown here is derived from an EMBL/GenBank/DDBJ whole genome shotgun (WGS) entry which is preliminary data.</text>
</comment>
<evidence type="ECO:0000256" key="1">
    <source>
        <dbReference type="ARBA" id="ARBA00004117"/>
    </source>
</evidence>
<dbReference type="RefSeq" id="WP_088527265.1">
    <property type="nucleotide sequence ID" value="NZ_NGUO01000008.1"/>
</dbReference>
<feature type="domain" description="Flagellar hook protein FlgE/F/G-like D1" evidence="9">
    <location>
        <begin position="86"/>
        <end position="129"/>
    </location>
</feature>